<dbReference type="InterPro" id="IPR003808">
    <property type="entry name" value="Fe-S_metab-assoc_dom"/>
</dbReference>
<dbReference type="Proteomes" id="UP001179952">
    <property type="component" value="Unassembled WGS sequence"/>
</dbReference>
<dbReference type="SUPFAM" id="SSF82649">
    <property type="entry name" value="SufE/NifU"/>
    <property type="match status" value="1"/>
</dbReference>
<comment type="similarity">
    <text evidence="1">Belongs to the SufE family.</text>
</comment>
<accession>A0AAV9A0T5</accession>
<dbReference type="EMBL" id="JAUJYN010000024">
    <property type="protein sequence ID" value="KAK1258207.1"/>
    <property type="molecule type" value="Genomic_DNA"/>
</dbReference>
<proteinExistence type="inferred from homology"/>
<dbReference type="Gene3D" id="3.90.1010.10">
    <property type="match status" value="1"/>
</dbReference>
<dbReference type="AlphaFoldDB" id="A0AAV9A0T5"/>
<dbReference type="Pfam" id="PF02657">
    <property type="entry name" value="SufE"/>
    <property type="match status" value="1"/>
</dbReference>
<evidence type="ECO:0000256" key="1">
    <source>
        <dbReference type="ARBA" id="ARBA00010282"/>
    </source>
</evidence>
<reference evidence="3" key="2">
    <citation type="submission" date="2023-06" db="EMBL/GenBank/DDBJ databases">
        <authorList>
            <person name="Ma L."/>
            <person name="Liu K.-W."/>
            <person name="Li Z."/>
            <person name="Hsiao Y.-Y."/>
            <person name="Qi Y."/>
            <person name="Fu T."/>
            <person name="Tang G."/>
            <person name="Zhang D."/>
            <person name="Sun W.-H."/>
            <person name="Liu D.-K."/>
            <person name="Li Y."/>
            <person name="Chen G.-Z."/>
            <person name="Liu X.-D."/>
            <person name="Liao X.-Y."/>
            <person name="Jiang Y.-T."/>
            <person name="Yu X."/>
            <person name="Hao Y."/>
            <person name="Huang J."/>
            <person name="Zhao X.-W."/>
            <person name="Ke S."/>
            <person name="Chen Y.-Y."/>
            <person name="Wu W.-L."/>
            <person name="Hsu J.-L."/>
            <person name="Lin Y.-F."/>
            <person name="Huang M.-D."/>
            <person name="Li C.-Y."/>
            <person name="Huang L."/>
            <person name="Wang Z.-W."/>
            <person name="Zhao X."/>
            <person name="Zhong W.-Y."/>
            <person name="Peng D.-H."/>
            <person name="Ahmad S."/>
            <person name="Lan S."/>
            <person name="Zhang J.-S."/>
            <person name="Tsai W.-C."/>
            <person name="Van De Peer Y."/>
            <person name="Liu Z.-J."/>
        </authorList>
    </citation>
    <scope>NUCLEOTIDE SEQUENCE</scope>
    <source>
        <strain evidence="3">SCP</strain>
        <tissue evidence="3">Leaves</tissue>
    </source>
</reference>
<organism evidence="3 4">
    <name type="scientific">Acorus gramineus</name>
    <name type="common">Dwarf sweet flag</name>
    <dbReference type="NCBI Taxonomy" id="55184"/>
    <lineage>
        <taxon>Eukaryota</taxon>
        <taxon>Viridiplantae</taxon>
        <taxon>Streptophyta</taxon>
        <taxon>Embryophyta</taxon>
        <taxon>Tracheophyta</taxon>
        <taxon>Spermatophyta</taxon>
        <taxon>Magnoliopsida</taxon>
        <taxon>Liliopsida</taxon>
        <taxon>Acoraceae</taxon>
        <taxon>Acorus</taxon>
    </lineage>
</organism>
<dbReference type="PANTHER" id="PTHR43597:SF5">
    <property type="entry name" value="SUFE-LIKE PROTEIN 2, CHLOROPLASTIC"/>
    <property type="match status" value="1"/>
</dbReference>
<keyword evidence="4" id="KW-1185">Reference proteome</keyword>
<sequence length="311" mass="33826">MDSVAFPTKLFLLHPNPNPNFPSRRTLRVHCTIRQINNPLSSDSPRLKLRRLVSEFESLPEPLDRVKLLLRRASSLPPLPGPDRVPANRVMGCTAQVWLSSSMDPLSGRMRFAADSDSEITRGFCACLVSVLDEASPEEVMAMKTGDLAALNISGAMDSRVNAWHNVLVGMQKRTRAIVASGEGRPPVQLFPSLDVSADGIKAKGSYAEAQGVTTGEGCSIHGGCASCPYMKMNSLSSLLRVCRQLPDDDDSLSTYKAKRFNANTPHGQSVAELGCEPILHMRHFQATGKLPDKLVGQILGGKDNRIPTPR</sequence>
<gene>
    <name evidence="3" type="ORF">QJS04_geneDACA024153</name>
</gene>
<name>A0AAV9A0T5_ACOGR</name>
<evidence type="ECO:0000313" key="3">
    <source>
        <dbReference type="EMBL" id="KAK1258207.1"/>
    </source>
</evidence>
<dbReference type="PANTHER" id="PTHR43597">
    <property type="entry name" value="SULFUR ACCEPTOR PROTEIN CSDE"/>
    <property type="match status" value="1"/>
</dbReference>
<protein>
    <recommendedName>
        <fullName evidence="2">Fe-S metabolism associated domain-containing protein</fullName>
    </recommendedName>
</protein>
<evidence type="ECO:0000313" key="4">
    <source>
        <dbReference type="Proteomes" id="UP001179952"/>
    </source>
</evidence>
<reference evidence="3" key="1">
    <citation type="journal article" date="2023" name="Nat. Commun.">
        <title>Diploid and tetraploid genomes of Acorus and the evolution of monocots.</title>
        <authorList>
            <person name="Ma L."/>
            <person name="Liu K.W."/>
            <person name="Li Z."/>
            <person name="Hsiao Y.Y."/>
            <person name="Qi Y."/>
            <person name="Fu T."/>
            <person name="Tang G.D."/>
            <person name="Zhang D."/>
            <person name="Sun W.H."/>
            <person name="Liu D.K."/>
            <person name="Li Y."/>
            <person name="Chen G.Z."/>
            <person name="Liu X.D."/>
            <person name="Liao X.Y."/>
            <person name="Jiang Y.T."/>
            <person name="Yu X."/>
            <person name="Hao Y."/>
            <person name="Huang J."/>
            <person name="Zhao X.W."/>
            <person name="Ke S."/>
            <person name="Chen Y.Y."/>
            <person name="Wu W.L."/>
            <person name="Hsu J.L."/>
            <person name="Lin Y.F."/>
            <person name="Huang M.D."/>
            <person name="Li C.Y."/>
            <person name="Huang L."/>
            <person name="Wang Z.W."/>
            <person name="Zhao X."/>
            <person name="Zhong W.Y."/>
            <person name="Peng D.H."/>
            <person name="Ahmad S."/>
            <person name="Lan S."/>
            <person name="Zhang J.S."/>
            <person name="Tsai W.C."/>
            <person name="Van de Peer Y."/>
            <person name="Liu Z.J."/>
        </authorList>
    </citation>
    <scope>NUCLEOTIDE SEQUENCE</scope>
    <source>
        <strain evidence="3">SCP</strain>
    </source>
</reference>
<feature type="domain" description="Fe-S metabolism associated" evidence="2">
    <location>
        <begin position="54"/>
        <end position="173"/>
    </location>
</feature>
<comment type="caution">
    <text evidence="3">The sequence shown here is derived from an EMBL/GenBank/DDBJ whole genome shotgun (WGS) entry which is preliminary data.</text>
</comment>
<evidence type="ECO:0000259" key="2">
    <source>
        <dbReference type="Pfam" id="PF02657"/>
    </source>
</evidence>